<dbReference type="GO" id="GO:0016705">
    <property type="term" value="F:oxidoreductase activity, acting on paired donors, with incorporation or reduction of molecular oxygen"/>
    <property type="evidence" value="ECO:0007669"/>
    <property type="project" value="InterPro"/>
</dbReference>
<dbReference type="EMBL" id="ML732539">
    <property type="protein sequence ID" value="KAB8067194.1"/>
    <property type="molecule type" value="Genomic_DNA"/>
</dbReference>
<evidence type="ECO:0000313" key="8">
    <source>
        <dbReference type="EMBL" id="KAB8067194.1"/>
    </source>
</evidence>
<evidence type="ECO:0000256" key="5">
    <source>
        <dbReference type="ARBA" id="ARBA00023002"/>
    </source>
</evidence>
<gene>
    <name evidence="8" type="ORF">BDV29DRAFT_163637</name>
</gene>
<dbReference type="GO" id="GO:0005506">
    <property type="term" value="F:iron ion binding"/>
    <property type="evidence" value="ECO:0007669"/>
    <property type="project" value="InterPro"/>
</dbReference>
<comment type="similarity">
    <text evidence="2">Belongs to the cytochrome P450 family.</text>
</comment>
<dbReference type="PANTHER" id="PTHR24305:SF230">
    <property type="entry name" value="P450, PUTATIVE (EUROFUNG)-RELATED"/>
    <property type="match status" value="1"/>
</dbReference>
<dbReference type="InterPro" id="IPR050121">
    <property type="entry name" value="Cytochrome_P450_monoxygenase"/>
</dbReference>
<organism evidence="8 9">
    <name type="scientific">Aspergillus leporis</name>
    <dbReference type="NCBI Taxonomy" id="41062"/>
    <lineage>
        <taxon>Eukaryota</taxon>
        <taxon>Fungi</taxon>
        <taxon>Dikarya</taxon>
        <taxon>Ascomycota</taxon>
        <taxon>Pezizomycotina</taxon>
        <taxon>Eurotiomycetes</taxon>
        <taxon>Eurotiomycetidae</taxon>
        <taxon>Eurotiales</taxon>
        <taxon>Aspergillaceae</taxon>
        <taxon>Aspergillus</taxon>
        <taxon>Aspergillus subgen. Circumdati</taxon>
    </lineage>
</organism>
<keyword evidence="5" id="KW-0560">Oxidoreductase</keyword>
<dbReference type="Proteomes" id="UP000326565">
    <property type="component" value="Unassembled WGS sequence"/>
</dbReference>
<sequence length="179" mass="20370">MDRLPHCAASREHPGTSRLHRNYGEAVRFGPGEVSFITAQAWKDIYGHGHRQLPKFDFTSDMKTPDIINSNDADHSRYRKALSHGFSAKGLQEQEPLLRGYIDQLIKRLREDAHADVPTDMVKLYNLTTFDMIGDLAFGKSFGGLLNDRLHYWISTTQRVSYRRALGTSKSTPNQNTSF</sequence>
<dbReference type="SUPFAM" id="SSF48264">
    <property type="entry name" value="Cytochrome P450"/>
    <property type="match status" value="1"/>
</dbReference>
<keyword evidence="6" id="KW-0408">Iron</keyword>
<proteinExistence type="inferred from homology"/>
<keyword evidence="3" id="KW-0349">Heme</keyword>
<dbReference type="GO" id="GO:0004497">
    <property type="term" value="F:monooxygenase activity"/>
    <property type="evidence" value="ECO:0007669"/>
    <property type="project" value="UniProtKB-KW"/>
</dbReference>
<dbReference type="OrthoDB" id="1470350at2759"/>
<accession>A0A5N5WIQ7</accession>
<evidence type="ECO:0000256" key="6">
    <source>
        <dbReference type="ARBA" id="ARBA00023004"/>
    </source>
</evidence>
<evidence type="ECO:0000256" key="7">
    <source>
        <dbReference type="ARBA" id="ARBA00023033"/>
    </source>
</evidence>
<comment type="cofactor">
    <cofactor evidence="1">
        <name>heme</name>
        <dbReference type="ChEBI" id="CHEBI:30413"/>
    </cofactor>
</comment>
<keyword evidence="4" id="KW-0479">Metal-binding</keyword>
<evidence type="ECO:0000256" key="1">
    <source>
        <dbReference type="ARBA" id="ARBA00001971"/>
    </source>
</evidence>
<dbReference type="PANTHER" id="PTHR24305">
    <property type="entry name" value="CYTOCHROME P450"/>
    <property type="match status" value="1"/>
</dbReference>
<evidence type="ECO:0000256" key="2">
    <source>
        <dbReference type="ARBA" id="ARBA00010617"/>
    </source>
</evidence>
<dbReference type="Pfam" id="PF00067">
    <property type="entry name" value="p450"/>
    <property type="match status" value="1"/>
</dbReference>
<reference evidence="8 9" key="1">
    <citation type="submission" date="2019-04" db="EMBL/GenBank/DDBJ databases">
        <title>Friends and foes A comparative genomics study of 23 Aspergillus species from section Flavi.</title>
        <authorList>
            <consortium name="DOE Joint Genome Institute"/>
            <person name="Kjaerbolling I."/>
            <person name="Vesth T."/>
            <person name="Frisvad J.C."/>
            <person name="Nybo J.L."/>
            <person name="Theobald S."/>
            <person name="Kildgaard S."/>
            <person name="Isbrandt T."/>
            <person name="Kuo A."/>
            <person name="Sato A."/>
            <person name="Lyhne E.K."/>
            <person name="Kogle M.E."/>
            <person name="Wiebenga A."/>
            <person name="Kun R.S."/>
            <person name="Lubbers R.J."/>
            <person name="Makela M.R."/>
            <person name="Barry K."/>
            <person name="Chovatia M."/>
            <person name="Clum A."/>
            <person name="Daum C."/>
            <person name="Haridas S."/>
            <person name="He G."/>
            <person name="LaButti K."/>
            <person name="Lipzen A."/>
            <person name="Mondo S."/>
            <person name="Riley R."/>
            <person name="Salamov A."/>
            <person name="Simmons B.A."/>
            <person name="Magnuson J.K."/>
            <person name="Henrissat B."/>
            <person name="Mortensen U.H."/>
            <person name="Larsen T.O."/>
            <person name="Devries R.P."/>
            <person name="Grigoriev I.V."/>
            <person name="Machida M."/>
            <person name="Baker S.E."/>
            <person name="Andersen M.R."/>
        </authorList>
    </citation>
    <scope>NUCLEOTIDE SEQUENCE [LARGE SCALE GENOMIC DNA]</scope>
    <source>
        <strain evidence="8 9">CBS 151.66</strain>
    </source>
</reference>
<dbReference type="AlphaFoldDB" id="A0A5N5WIQ7"/>
<evidence type="ECO:0000256" key="3">
    <source>
        <dbReference type="ARBA" id="ARBA00022617"/>
    </source>
</evidence>
<evidence type="ECO:0000256" key="4">
    <source>
        <dbReference type="ARBA" id="ARBA00022723"/>
    </source>
</evidence>
<protein>
    <submittedName>
        <fullName evidence="8">Cytochrome P450</fullName>
    </submittedName>
</protein>
<keyword evidence="9" id="KW-1185">Reference proteome</keyword>
<name>A0A5N5WIQ7_9EURO</name>
<dbReference type="InterPro" id="IPR036396">
    <property type="entry name" value="Cyt_P450_sf"/>
</dbReference>
<evidence type="ECO:0000313" key="9">
    <source>
        <dbReference type="Proteomes" id="UP000326565"/>
    </source>
</evidence>
<dbReference type="GO" id="GO:0020037">
    <property type="term" value="F:heme binding"/>
    <property type="evidence" value="ECO:0007669"/>
    <property type="project" value="InterPro"/>
</dbReference>
<dbReference type="Gene3D" id="1.10.630.10">
    <property type="entry name" value="Cytochrome P450"/>
    <property type="match status" value="1"/>
</dbReference>
<dbReference type="InterPro" id="IPR001128">
    <property type="entry name" value="Cyt_P450"/>
</dbReference>
<keyword evidence="7" id="KW-0503">Monooxygenase</keyword>